<feature type="region of interest" description="Disordered" evidence="10">
    <location>
        <begin position="99"/>
        <end position="125"/>
    </location>
</feature>
<dbReference type="PANTHER" id="PTHR33568:SF3">
    <property type="entry name" value="DNA-DIRECTED DNA POLYMERASE"/>
    <property type="match status" value="1"/>
</dbReference>
<evidence type="ECO:0000259" key="11">
    <source>
        <dbReference type="PROSITE" id="PS51457"/>
    </source>
</evidence>
<reference evidence="12 13" key="1">
    <citation type="journal article" date="2022" name="Nat. Ecol. Evol.">
        <title>A masculinizing supergene underlies an exaggerated male reproductive morph in a spider.</title>
        <authorList>
            <person name="Hendrickx F."/>
            <person name="De Corte Z."/>
            <person name="Sonet G."/>
            <person name="Van Belleghem S.M."/>
            <person name="Kostlbacher S."/>
            <person name="Vangestel C."/>
        </authorList>
    </citation>
    <scope>NUCLEOTIDE SEQUENCE [LARGE SCALE GENOMIC DNA]</scope>
    <source>
        <strain evidence="12">W744_W776</strain>
    </source>
</reference>
<evidence type="ECO:0000256" key="6">
    <source>
        <dbReference type="ARBA" id="ARBA00022932"/>
    </source>
</evidence>
<proteinExistence type="inferred from homology"/>
<keyword evidence="5" id="KW-0235">DNA replication</keyword>
<keyword evidence="3" id="KW-0808">Transferase</keyword>
<keyword evidence="9" id="KW-0175">Coiled coil</keyword>
<evidence type="ECO:0000256" key="8">
    <source>
        <dbReference type="ARBA" id="ARBA00049244"/>
    </source>
</evidence>
<keyword evidence="7" id="KW-0238">DNA-binding</keyword>
<feature type="coiled-coil region" evidence="9">
    <location>
        <begin position="161"/>
        <end position="202"/>
    </location>
</feature>
<dbReference type="Gene3D" id="3.40.960.10">
    <property type="entry name" value="VSR Endonuclease"/>
    <property type="match status" value="1"/>
</dbReference>
<dbReference type="SUPFAM" id="SSF140996">
    <property type="entry name" value="Hermes dimerisation domain"/>
    <property type="match status" value="1"/>
</dbReference>
<dbReference type="Gene3D" id="1.10.10.2590">
    <property type="entry name" value="BEN domain"/>
    <property type="match status" value="1"/>
</dbReference>
<dbReference type="InterPro" id="IPR012337">
    <property type="entry name" value="RNaseH-like_sf"/>
</dbReference>
<protein>
    <recommendedName>
        <fullName evidence="2">DNA-directed DNA polymerase</fullName>
        <ecNumber evidence="2">2.7.7.7</ecNumber>
    </recommendedName>
</protein>
<comment type="similarity">
    <text evidence="1">Belongs to the DNA polymerase type-B family.</text>
</comment>
<dbReference type="GO" id="GO:0003677">
    <property type="term" value="F:DNA binding"/>
    <property type="evidence" value="ECO:0007669"/>
    <property type="project" value="UniProtKB-KW"/>
</dbReference>
<evidence type="ECO:0000256" key="2">
    <source>
        <dbReference type="ARBA" id="ARBA00012417"/>
    </source>
</evidence>
<dbReference type="GO" id="GO:0003887">
    <property type="term" value="F:DNA-directed DNA polymerase activity"/>
    <property type="evidence" value="ECO:0007669"/>
    <property type="project" value="UniProtKB-KW"/>
</dbReference>
<dbReference type="InterPro" id="IPR043502">
    <property type="entry name" value="DNA/RNA_pol_sf"/>
</dbReference>
<feature type="compositionally biased region" description="Basic residues" evidence="10">
    <location>
        <begin position="111"/>
        <end position="120"/>
    </location>
</feature>
<dbReference type="EMBL" id="JAFNEN010000950">
    <property type="protein sequence ID" value="KAG8175784.1"/>
    <property type="molecule type" value="Genomic_DNA"/>
</dbReference>
<evidence type="ECO:0000256" key="5">
    <source>
        <dbReference type="ARBA" id="ARBA00022705"/>
    </source>
</evidence>
<gene>
    <name evidence="12" type="ORF">JTE90_029268</name>
</gene>
<keyword evidence="13" id="KW-1185">Reference proteome</keyword>
<dbReference type="InterPro" id="IPR023211">
    <property type="entry name" value="DNA_pol_palm_dom_sf"/>
</dbReference>
<evidence type="ECO:0000256" key="4">
    <source>
        <dbReference type="ARBA" id="ARBA00022695"/>
    </source>
</evidence>
<dbReference type="SUPFAM" id="SSF56672">
    <property type="entry name" value="DNA/RNA polymerases"/>
    <property type="match status" value="1"/>
</dbReference>
<comment type="caution">
    <text evidence="12">The sequence shown here is derived from an EMBL/GenBank/DDBJ whole genome shotgun (WGS) entry which is preliminary data.</text>
</comment>
<dbReference type="InterPro" id="IPR018379">
    <property type="entry name" value="BEN_domain"/>
</dbReference>
<feature type="compositionally biased region" description="Polar residues" evidence="10">
    <location>
        <begin position="99"/>
        <end position="110"/>
    </location>
</feature>
<organism evidence="12 13">
    <name type="scientific">Oedothorax gibbosus</name>
    <dbReference type="NCBI Taxonomy" id="931172"/>
    <lineage>
        <taxon>Eukaryota</taxon>
        <taxon>Metazoa</taxon>
        <taxon>Ecdysozoa</taxon>
        <taxon>Arthropoda</taxon>
        <taxon>Chelicerata</taxon>
        <taxon>Arachnida</taxon>
        <taxon>Araneae</taxon>
        <taxon>Araneomorphae</taxon>
        <taxon>Entelegynae</taxon>
        <taxon>Araneoidea</taxon>
        <taxon>Linyphiidae</taxon>
        <taxon>Erigoninae</taxon>
        <taxon>Oedothorax</taxon>
    </lineage>
</organism>
<feature type="domain" description="BEN" evidence="11">
    <location>
        <begin position="217"/>
        <end position="313"/>
    </location>
</feature>
<evidence type="ECO:0000256" key="7">
    <source>
        <dbReference type="ARBA" id="ARBA00023125"/>
    </source>
</evidence>
<accession>A0AAV6TVN5</accession>
<keyword evidence="4" id="KW-0548">Nucleotidyltransferase</keyword>
<evidence type="ECO:0000313" key="13">
    <source>
        <dbReference type="Proteomes" id="UP000827092"/>
    </source>
</evidence>
<dbReference type="EC" id="2.7.7.7" evidence="2"/>
<dbReference type="PROSITE" id="PS51457">
    <property type="entry name" value="BEN"/>
    <property type="match status" value="1"/>
</dbReference>
<dbReference type="Proteomes" id="UP000827092">
    <property type="component" value="Unassembled WGS sequence"/>
</dbReference>
<comment type="catalytic activity">
    <reaction evidence="8">
        <text>DNA(n) + a 2'-deoxyribonucleoside 5'-triphosphate = DNA(n+1) + diphosphate</text>
        <dbReference type="Rhea" id="RHEA:22508"/>
        <dbReference type="Rhea" id="RHEA-COMP:17339"/>
        <dbReference type="Rhea" id="RHEA-COMP:17340"/>
        <dbReference type="ChEBI" id="CHEBI:33019"/>
        <dbReference type="ChEBI" id="CHEBI:61560"/>
        <dbReference type="ChEBI" id="CHEBI:173112"/>
        <dbReference type="EC" id="2.7.7.7"/>
    </reaction>
</comment>
<dbReference type="GO" id="GO:0000166">
    <property type="term" value="F:nucleotide binding"/>
    <property type="evidence" value="ECO:0007669"/>
    <property type="project" value="InterPro"/>
</dbReference>
<evidence type="ECO:0000256" key="9">
    <source>
        <dbReference type="SAM" id="Coils"/>
    </source>
</evidence>
<name>A0AAV6TVN5_9ARAC</name>
<sequence>MEYVLVYFFEQRKYSILKLREALSPAELKHIDIPNWDRKKIIETNWKDETYPGYFLQFGDDKEEMENIIDSLGTGSKTWKDVPVMQKVRSKKRRTFLHQQDSSAVEVQQSKRQKTASLKGKKGEKDRKVMAALKDRIKPMEFVKPARAPPIADQEVENLEVSFLKKQVSELAGQLKAKEEAADHYRLKYKKIKDKYRQLKQARKEENGPESDIVKIGESILISRHKLALCRLNDYSKYTCDLLDVVFGRENLGNSVVKGIKGSKKTVLDQQKVSDLQGHVSAKFNLGASTTPLLNHIRTTHTVEYDKHFSTKKTSYSANDDVDDPDTSSRKRFLSQPTLASVLEKKKLWDINHPKSVELHHAIAQMIAVDNQPYSFVEDEGFRNMMSKAQPQYKIPSREYFKDKCDDDVDEPRSETSVLFEEMPMGDVSEAWLYDDDDDEVMGVLTQNFVEIPDDEVMGVLTQNPLPEQIGGGIDTPHRDFWTPMPIDDTTNLEKAIVLSEKRRRRNPRFNVEEVSYDALVDCDRIPQSSRGMPLISIIEVVRLLFHVLLMRATVDMDPHDMIRFILFADELDRPISTCLMQVSQMTVEVLFAAVLKVLQSKSTIKLDEGFAIEVVKIRRPRGGARNARPVNPNVDRLKKTSVFAIDDEGTHLCCAMSLILGKAIIENDADLPTLRKRANKLLMRKAMQLHITAGVPEGPCGFSEIAIFERHLNIQVIVIGPENIKETSYKGPERSEKIYLWLHDNHYDLIKSPKGFYGASYYCEFCNVPFKTLIAHACSDICHICRRDQCVKGSPKRCSHCDRNCASDDCYNAHKENGICRQIWQCRKCCKVMEWRKCTKYEHKCGETRCKGCKNYVGSDHQCYLPSKPPKSSVDKLMFFDVETDQSSGDHIVNFVVCQYANGDEKVFDGYDALNQFYTFLFTKQHKGYVIIAHNLKGFDGQFILRWLLEKSHDPKVIPQGSKLMSIHFQMSFIDSFNFLPMSLSKLPKTFGLVELAKGYFPHLFNTEHNQNYIGPLPDQSFYCPDTMSSSESSDVDILRRCCLEFRKEFMATAGVDPFCYVTIASACMACYRSRHISNGTIAMVPQNGYVCGNYSKDAIRWLDSVSEQQNICIFHAQNGNGEVTICGVKVDGFCEETNTIYQYHGCFFHGCDVCYDRDTIHPLTGCPMHALRQRTDDMTRRFKAAGYLVVEMWEHEFRRMIRESLTLKQFVLNHEVVDRLKPRDAFYGGRTNAVKLMFEGTAKYIDFTSLYPWCNKYCQYPVGHPTIVTPEEGVTDISDYFGLVKCTVLPPRRLYHPVLPYRHDKKLMFPLCRTCCENLIQEPCNHDTVARKITGTWVTEEVKKAVEKGYVILKTKQESSGWPSNINTEEEQTRYLDDYLSSEGIQLDPSSISLNPGKRAVSKLALNSFWGRWGMNRDKSQLTYIRTLEKFNKLLSDNTKTIEELYFPSENVCAVQWKLDEKFLGQDVTTNIFIAAFTTCHARLKLYSEIEKLDRDVLYFDTDSIVYRSTGENDPPLGNFLGEFTDELEGETITKFISGGPKNYAYVTSGNKTVCKIRGFTLNYANSLALTFDAMEKLISNMDNPTTIPITNERKICRDAKKRRIFNREEIKRYGVVYNKKVIQSDWDTLPYGY</sequence>
<dbReference type="InterPro" id="IPR004868">
    <property type="entry name" value="DNA-dir_DNA_pol_B_mt/vir"/>
</dbReference>
<evidence type="ECO:0000313" key="12">
    <source>
        <dbReference type="EMBL" id="KAG8175784.1"/>
    </source>
</evidence>
<dbReference type="PANTHER" id="PTHR33568">
    <property type="entry name" value="DNA POLYMERASE"/>
    <property type="match status" value="1"/>
</dbReference>
<dbReference type="InterPro" id="IPR036397">
    <property type="entry name" value="RNaseH_sf"/>
</dbReference>
<dbReference type="Pfam" id="PF03175">
    <property type="entry name" value="DNA_pol_B_2"/>
    <property type="match status" value="2"/>
</dbReference>
<dbReference type="GO" id="GO:0006260">
    <property type="term" value="P:DNA replication"/>
    <property type="evidence" value="ECO:0007669"/>
    <property type="project" value="UniProtKB-KW"/>
</dbReference>
<dbReference type="Gene3D" id="3.30.420.10">
    <property type="entry name" value="Ribonuclease H-like superfamily/Ribonuclease H"/>
    <property type="match status" value="1"/>
</dbReference>
<dbReference type="GO" id="GO:0042575">
    <property type="term" value="C:DNA polymerase complex"/>
    <property type="evidence" value="ECO:0007669"/>
    <property type="project" value="UniProtKB-ARBA"/>
</dbReference>
<dbReference type="SUPFAM" id="SSF53098">
    <property type="entry name" value="Ribonuclease H-like"/>
    <property type="match status" value="1"/>
</dbReference>
<evidence type="ECO:0000256" key="3">
    <source>
        <dbReference type="ARBA" id="ARBA00022679"/>
    </source>
</evidence>
<dbReference type="Gene3D" id="3.90.1600.10">
    <property type="entry name" value="Palm domain of DNA polymerase"/>
    <property type="match status" value="1"/>
</dbReference>
<evidence type="ECO:0000256" key="10">
    <source>
        <dbReference type="SAM" id="MobiDB-lite"/>
    </source>
</evidence>
<keyword evidence="6" id="KW-0239">DNA-directed DNA polymerase</keyword>
<evidence type="ECO:0000256" key="1">
    <source>
        <dbReference type="ARBA" id="ARBA00005755"/>
    </source>
</evidence>